<proteinExistence type="predicted"/>
<name>A0A1Y6IUC6_9VIBR</name>
<evidence type="ECO:0000256" key="1">
    <source>
        <dbReference type="SAM" id="Phobius"/>
    </source>
</evidence>
<evidence type="ECO:0000313" key="2">
    <source>
        <dbReference type="EMBL" id="SMS01254.1"/>
    </source>
</evidence>
<protein>
    <submittedName>
        <fullName evidence="2">Uncharacterized protein</fullName>
    </submittedName>
</protein>
<gene>
    <name evidence="2" type="ORF">VIM7927_02536</name>
</gene>
<dbReference type="Proteomes" id="UP000196125">
    <property type="component" value="Unassembled WGS sequence"/>
</dbReference>
<accession>A0A1Y6IUC6</accession>
<dbReference type="AlphaFoldDB" id="A0A1Y6IUC6"/>
<sequence length="29" mass="3354">MPNIESVLFFVRMSVLLTLSVLLTSWPFL</sequence>
<feature type="transmembrane region" description="Helical" evidence="1">
    <location>
        <begin position="7"/>
        <end position="28"/>
    </location>
</feature>
<organism evidence="2 3">
    <name type="scientific">Vibrio mangrovi</name>
    <dbReference type="NCBI Taxonomy" id="474394"/>
    <lineage>
        <taxon>Bacteria</taxon>
        <taxon>Pseudomonadati</taxon>
        <taxon>Pseudomonadota</taxon>
        <taxon>Gammaproteobacteria</taxon>
        <taxon>Vibrionales</taxon>
        <taxon>Vibrionaceae</taxon>
        <taxon>Vibrio</taxon>
    </lineage>
</organism>
<keyword evidence="1" id="KW-0472">Membrane</keyword>
<keyword evidence="1" id="KW-1133">Transmembrane helix</keyword>
<dbReference type="EMBL" id="FXXI01000004">
    <property type="protein sequence ID" value="SMS01254.1"/>
    <property type="molecule type" value="Genomic_DNA"/>
</dbReference>
<evidence type="ECO:0000313" key="3">
    <source>
        <dbReference type="Proteomes" id="UP000196125"/>
    </source>
</evidence>
<reference evidence="2 3" key="1">
    <citation type="submission" date="2017-05" db="EMBL/GenBank/DDBJ databases">
        <authorList>
            <person name="Song R."/>
            <person name="Chenine A.L."/>
            <person name="Ruprecht R.M."/>
        </authorList>
    </citation>
    <scope>NUCLEOTIDE SEQUENCE [LARGE SCALE GENOMIC DNA]</scope>
    <source>
        <strain evidence="2 3">CECT 7927</strain>
    </source>
</reference>
<keyword evidence="1" id="KW-0812">Transmembrane</keyword>